<name>A0A6C0IAZ4_9ZZZZ</name>
<evidence type="ECO:0000256" key="2">
    <source>
        <dbReference type="SAM" id="MobiDB-lite"/>
    </source>
</evidence>
<proteinExistence type="predicted"/>
<evidence type="ECO:0000256" key="1">
    <source>
        <dbReference type="SAM" id="Coils"/>
    </source>
</evidence>
<reference evidence="3" key="1">
    <citation type="journal article" date="2020" name="Nature">
        <title>Giant virus diversity and host interactions through global metagenomics.</title>
        <authorList>
            <person name="Schulz F."/>
            <person name="Roux S."/>
            <person name="Paez-Espino D."/>
            <person name="Jungbluth S."/>
            <person name="Walsh D.A."/>
            <person name="Denef V.J."/>
            <person name="McMahon K.D."/>
            <person name="Konstantinidis K.T."/>
            <person name="Eloe-Fadrosh E.A."/>
            <person name="Kyrpides N.C."/>
            <person name="Woyke T."/>
        </authorList>
    </citation>
    <scope>NUCLEOTIDE SEQUENCE</scope>
    <source>
        <strain evidence="3">GVMAG-M-3300023184-60</strain>
    </source>
</reference>
<keyword evidence="1" id="KW-0175">Coiled coil</keyword>
<sequence length="394" mass="44300">MPYAAAAKVPKAAAAAAAKVPKAAKSNEDVVDKRPSSYNVQYTPSRLNKTSEKTKIKAQIKDKISKAIRSVKTFINRESSSTPSSLKILKKLNDLEEKKLDNLQNDMIKIVEETAIEDVVVTSEDNASNNDILTLFGDVFKNITIELHNVIGNTEQTREILEEPKNEGIQEKVLSKELQGNEELKELKEPNISSLNAILEAVADNFYDPDNKKTLKKDLSFTTNISKDGQSTFTIRAVSLGISVDYTTMKEFFDKIASRIDFALNLCWFIGCPENLVAELKTFKSLHTNYNKNPRKVFSIFKKIIKIYLDSEKNKPKPRTYPIINSNGKRSITKRTPEIPEALTSLLQSSVSSEGGYKRMVKKAKKIGKYNGKYLKIVKSAKFNYKRKAVGYPL</sequence>
<feature type="coiled-coil region" evidence="1">
    <location>
        <begin position="86"/>
        <end position="113"/>
    </location>
</feature>
<organism evidence="3">
    <name type="scientific">viral metagenome</name>
    <dbReference type="NCBI Taxonomy" id="1070528"/>
    <lineage>
        <taxon>unclassified sequences</taxon>
        <taxon>metagenomes</taxon>
        <taxon>organismal metagenomes</taxon>
    </lineage>
</organism>
<feature type="region of interest" description="Disordered" evidence="2">
    <location>
        <begin position="18"/>
        <end position="42"/>
    </location>
</feature>
<dbReference type="EMBL" id="MN740143">
    <property type="protein sequence ID" value="QHT89575.1"/>
    <property type="molecule type" value="Genomic_DNA"/>
</dbReference>
<dbReference type="AlphaFoldDB" id="A0A6C0IAZ4"/>
<feature type="compositionally biased region" description="Basic and acidic residues" evidence="2">
    <location>
        <begin position="25"/>
        <end position="35"/>
    </location>
</feature>
<protein>
    <submittedName>
        <fullName evidence="3">Uncharacterized protein</fullName>
    </submittedName>
</protein>
<accession>A0A6C0IAZ4</accession>
<evidence type="ECO:0000313" key="3">
    <source>
        <dbReference type="EMBL" id="QHT89575.1"/>
    </source>
</evidence>